<protein>
    <submittedName>
        <fullName evidence="2">Uncharacterized protein</fullName>
    </submittedName>
</protein>
<gene>
    <name evidence="2" type="ORF">BG36_20810</name>
</gene>
<evidence type="ECO:0000256" key="1">
    <source>
        <dbReference type="SAM" id="MobiDB-lite"/>
    </source>
</evidence>
<dbReference type="STRING" id="69279.BG36_20810"/>
<sequence>MAQFSQPPGNQGGGFLQQLLSPEVAMPMAAALMGNQGNAANFGNAFGAYGQASAQMAGKNKTLDYFRQNAPEFAAMVEAGMPVNEAWGTYTKQRYAQGPKPTSGMQEYDLAREQGFDGSFLDYQTALKKAGAGSTNVTVGGGRFGTIPQGYELIDGPNGASLRAIPGGPEDTTKSDQRSAGQAAVVTQTITNAARYARDAAKNRALGGIGQGIVQYNPYSDSAEVARQVEVLKAQAKVENLQAMRAASPTGGALGSVSNEENKMLADKSGALDPSSPNFERDLDNYELTLLQVVHGPEAGRRIFEATRGEALPGVGDLQSTQTPQGGVVDYRDYFRSQ</sequence>
<dbReference type="RefSeq" id="WP_035024348.1">
    <property type="nucleotide sequence ID" value="NZ_KK073880.1"/>
</dbReference>
<dbReference type="EMBL" id="JENY01000006">
    <property type="protein sequence ID" value="EXL09708.1"/>
    <property type="molecule type" value="Genomic_DNA"/>
</dbReference>
<organism evidence="2 3">
    <name type="scientific">Aquamicrobium defluvii</name>
    <dbReference type="NCBI Taxonomy" id="69279"/>
    <lineage>
        <taxon>Bacteria</taxon>
        <taxon>Pseudomonadati</taxon>
        <taxon>Pseudomonadota</taxon>
        <taxon>Alphaproteobacteria</taxon>
        <taxon>Hyphomicrobiales</taxon>
        <taxon>Phyllobacteriaceae</taxon>
        <taxon>Aquamicrobium</taxon>
    </lineage>
</organism>
<accession>A0A011UUY6</accession>
<dbReference type="eggNOG" id="COG1705">
    <property type="taxonomic scope" value="Bacteria"/>
</dbReference>
<dbReference type="AlphaFoldDB" id="A0A011UUY6"/>
<feature type="region of interest" description="Disordered" evidence="1">
    <location>
        <begin position="313"/>
        <end position="332"/>
    </location>
</feature>
<dbReference type="Proteomes" id="UP000019849">
    <property type="component" value="Unassembled WGS sequence"/>
</dbReference>
<dbReference type="PATRIC" id="fig|69279.3.peg.1101"/>
<dbReference type="HOGENOM" id="CLU_820500_0_0_5"/>
<name>A0A011UUY6_9HYPH</name>
<comment type="caution">
    <text evidence="2">The sequence shown here is derived from an EMBL/GenBank/DDBJ whole genome shotgun (WGS) entry which is preliminary data.</text>
</comment>
<evidence type="ECO:0000313" key="2">
    <source>
        <dbReference type="EMBL" id="EXL09708.1"/>
    </source>
</evidence>
<evidence type="ECO:0000313" key="3">
    <source>
        <dbReference type="Proteomes" id="UP000019849"/>
    </source>
</evidence>
<reference evidence="2 3" key="1">
    <citation type="submission" date="2014-02" db="EMBL/GenBank/DDBJ databases">
        <title>Aquamicrobium defluvii Genome sequencing.</title>
        <authorList>
            <person name="Wang X."/>
        </authorList>
    </citation>
    <scope>NUCLEOTIDE SEQUENCE [LARGE SCALE GENOMIC DNA]</scope>
    <source>
        <strain evidence="2 3">W13Z1</strain>
    </source>
</reference>
<proteinExistence type="predicted"/>